<proteinExistence type="predicted"/>
<dbReference type="AlphaFoldDB" id="A0A9Q0FY78"/>
<gene>
    <name evidence="3" type="ORF">Tsubulata_041020</name>
</gene>
<dbReference type="Proteomes" id="UP001141552">
    <property type="component" value="Unassembled WGS sequence"/>
</dbReference>
<feature type="compositionally biased region" description="Polar residues" evidence="1">
    <location>
        <begin position="571"/>
        <end position="588"/>
    </location>
</feature>
<feature type="region of interest" description="Disordered" evidence="1">
    <location>
        <begin position="364"/>
        <end position="604"/>
    </location>
</feature>
<organism evidence="3 4">
    <name type="scientific">Turnera subulata</name>
    <dbReference type="NCBI Taxonomy" id="218843"/>
    <lineage>
        <taxon>Eukaryota</taxon>
        <taxon>Viridiplantae</taxon>
        <taxon>Streptophyta</taxon>
        <taxon>Embryophyta</taxon>
        <taxon>Tracheophyta</taxon>
        <taxon>Spermatophyta</taxon>
        <taxon>Magnoliopsida</taxon>
        <taxon>eudicotyledons</taxon>
        <taxon>Gunneridae</taxon>
        <taxon>Pentapetalae</taxon>
        <taxon>rosids</taxon>
        <taxon>fabids</taxon>
        <taxon>Malpighiales</taxon>
        <taxon>Passifloraceae</taxon>
        <taxon>Turnera</taxon>
    </lineage>
</organism>
<evidence type="ECO:0000259" key="2">
    <source>
        <dbReference type="Pfam" id="PF13178"/>
    </source>
</evidence>
<dbReference type="OrthoDB" id="1747078at2759"/>
<feature type="region of interest" description="Disordered" evidence="1">
    <location>
        <begin position="15"/>
        <end position="34"/>
    </location>
</feature>
<dbReference type="EMBL" id="JAKUCV010003215">
    <property type="protein sequence ID" value="KAJ4839723.1"/>
    <property type="molecule type" value="Genomic_DNA"/>
</dbReference>
<evidence type="ECO:0000313" key="4">
    <source>
        <dbReference type="Proteomes" id="UP001141552"/>
    </source>
</evidence>
<reference evidence="3" key="1">
    <citation type="submission" date="2022-02" db="EMBL/GenBank/DDBJ databases">
        <authorList>
            <person name="Henning P.M."/>
            <person name="McCubbin A.G."/>
            <person name="Shore J.S."/>
        </authorList>
    </citation>
    <scope>NUCLEOTIDE SEQUENCE</scope>
    <source>
        <strain evidence="3">F60SS</strain>
        <tissue evidence="3">Leaves</tissue>
    </source>
</reference>
<keyword evidence="4" id="KW-1185">Reference proteome</keyword>
<feature type="compositionally biased region" description="Basic and acidic residues" evidence="1">
    <location>
        <begin position="511"/>
        <end position="520"/>
    </location>
</feature>
<dbReference type="Pfam" id="PF13178">
    <property type="entry name" value="DUF4005"/>
    <property type="match status" value="1"/>
</dbReference>
<sequence length="604" mass="66159">MQALVRARRNRLLIEGKDDHAMSKTSENEKSSTKPNVAYISIEKLLSNKFARQLMESTPKTKPINIKCDAERRNSAWNWLERWMSASSVEPTPKPEFTTEKEEEGRKGDLASPAEAKDLSEGPLELADSKEIGLPSENEENLITYDAENFKFQACMPTASSVEDHLVQPQPVNSSSSDMKQTSDINCHLNQTKQFEAHSHTVPDALPHEPEIEAEQPEQPKRSAKRLASEELETEGKKSVRKTINPSFVAAQNKFEELSSSANSNLSSSSFHQDGVQSNIETVSSGADSGTRTRELNTSENLAPHNPKVHFAASECGTELSITSTLDSPDRSEVEAAEYGHEDKVLEQEISTPNITKDVDVEAKESPVPVPNLPDSVPEQPKILDVEDESVNSVVNAETQKEELKPDLSASDIRREMDSEKGGPACRSSPEASPRSRTTVPESQGTPSSQLSIKSRKNKTDKSGSSQKRKSLSAGKRSPLNHDSGARSSVEQLSKDHKNGKRRNSMGSARPENEDQEPRDSSSSSSLPHFMQATESARAKLNANSSPRSSPDVTDREYTKKRHSLPGANGRQGSPRIQRSTSAQQGSKANGAPAIHGIPLNFLL</sequence>
<evidence type="ECO:0000313" key="3">
    <source>
        <dbReference type="EMBL" id="KAJ4839723.1"/>
    </source>
</evidence>
<feature type="compositionally biased region" description="Polar residues" evidence="1">
    <location>
        <begin position="542"/>
        <end position="552"/>
    </location>
</feature>
<feature type="compositionally biased region" description="Polar residues" evidence="1">
    <location>
        <begin position="271"/>
        <end position="290"/>
    </location>
</feature>
<feature type="domain" description="DUF4005" evidence="2">
    <location>
        <begin position="520"/>
        <end position="584"/>
    </location>
</feature>
<reference evidence="3" key="2">
    <citation type="journal article" date="2023" name="Plants (Basel)">
        <title>Annotation of the Turnera subulata (Passifloraceae) Draft Genome Reveals the S-Locus Evolved after the Divergence of Turneroideae from Passifloroideae in a Stepwise Manner.</title>
        <authorList>
            <person name="Henning P.M."/>
            <person name="Roalson E.H."/>
            <person name="Mir W."/>
            <person name="McCubbin A.G."/>
            <person name="Shore J.S."/>
        </authorList>
    </citation>
    <scope>NUCLEOTIDE SEQUENCE</scope>
    <source>
        <strain evidence="3">F60SS</strain>
    </source>
</reference>
<evidence type="ECO:0000256" key="1">
    <source>
        <dbReference type="SAM" id="MobiDB-lite"/>
    </source>
</evidence>
<protein>
    <recommendedName>
        <fullName evidence="2">DUF4005 domain-containing protein</fullName>
    </recommendedName>
</protein>
<feature type="compositionally biased region" description="Low complexity" evidence="1">
    <location>
        <begin position="258"/>
        <end position="270"/>
    </location>
</feature>
<feature type="compositionally biased region" description="Basic and acidic residues" evidence="1">
    <location>
        <begin position="328"/>
        <end position="343"/>
    </location>
</feature>
<name>A0A9Q0FY78_9ROSI</name>
<feature type="compositionally biased region" description="Basic and acidic residues" evidence="1">
    <location>
        <begin position="399"/>
        <end position="421"/>
    </location>
</feature>
<feature type="region of interest" description="Disordered" evidence="1">
    <location>
        <begin position="87"/>
        <end position="124"/>
    </location>
</feature>
<feature type="compositionally biased region" description="Basic and acidic residues" evidence="1">
    <location>
        <begin position="97"/>
        <end position="120"/>
    </location>
</feature>
<feature type="region of interest" description="Disordered" evidence="1">
    <location>
        <begin position="210"/>
        <end position="246"/>
    </location>
</feature>
<feature type="compositionally biased region" description="Basic and acidic residues" evidence="1">
    <location>
        <begin position="15"/>
        <end position="32"/>
    </location>
</feature>
<feature type="compositionally biased region" description="Polar residues" evidence="1">
    <location>
        <begin position="435"/>
        <end position="453"/>
    </location>
</feature>
<dbReference type="InterPro" id="IPR025064">
    <property type="entry name" value="DUF4005"/>
</dbReference>
<feature type="region of interest" description="Disordered" evidence="1">
    <location>
        <begin position="258"/>
        <end position="343"/>
    </location>
</feature>
<comment type="caution">
    <text evidence="3">The sequence shown here is derived from an EMBL/GenBank/DDBJ whole genome shotgun (WGS) entry which is preliminary data.</text>
</comment>
<accession>A0A9Q0FY78</accession>